<dbReference type="RefSeq" id="WP_046943581.1">
    <property type="nucleotide sequence ID" value="NZ_CP028371.1"/>
</dbReference>
<name>A0AB73MM54_9LEPT</name>
<feature type="coiled-coil region" evidence="1">
    <location>
        <begin position="48"/>
        <end position="75"/>
    </location>
</feature>
<sequence>MACHEIAALRLGMMSVIGIKDEATILHERAEIGDALRSSGPIRSLSEAKDFESLIRFYEASLTDLEETISKTKKDDPKMAYYRSLLILTKKVELELKNSILSFQNLFRDLEEIHDFVHEIYPAQST</sequence>
<gene>
    <name evidence="2" type="ORF">BWD14_12275</name>
</gene>
<dbReference type="GeneID" id="29740134"/>
<accession>A0AB73MM54</accession>
<comment type="caution">
    <text evidence="2">The sequence shown here is derived from an EMBL/GenBank/DDBJ whole genome shotgun (WGS) entry which is preliminary data.</text>
</comment>
<reference evidence="2 3" key="1">
    <citation type="submission" date="2017-01" db="EMBL/GenBank/DDBJ databases">
        <title>Comparative genomic analysis of Brazilian Leptospira santarosai.</title>
        <authorList>
            <person name="Moreno L.Z."/>
            <person name="Miraglia F."/>
            <person name="Kremer F.S."/>
            <person name="Eslabao M.R."/>
            <person name="Lilenbaum W."/>
            <person name="Dellagostin O.A."/>
            <person name="Moreno A.M."/>
        </authorList>
    </citation>
    <scope>NUCLEOTIDE SEQUENCE [LARGE SCALE GENOMIC DNA]</scope>
    <source>
        <strain evidence="2 3">M52/8-19</strain>
    </source>
</reference>
<evidence type="ECO:0000313" key="3">
    <source>
        <dbReference type="Proteomes" id="UP000189337"/>
    </source>
</evidence>
<evidence type="ECO:0000313" key="2">
    <source>
        <dbReference type="EMBL" id="ONF92685.1"/>
    </source>
</evidence>
<dbReference type="Proteomes" id="UP000189337">
    <property type="component" value="Unassembled WGS sequence"/>
</dbReference>
<keyword evidence="1" id="KW-0175">Coiled coil</keyword>
<organism evidence="2 3">
    <name type="scientific">Leptospira santarosai</name>
    <dbReference type="NCBI Taxonomy" id="28183"/>
    <lineage>
        <taxon>Bacteria</taxon>
        <taxon>Pseudomonadati</taxon>
        <taxon>Spirochaetota</taxon>
        <taxon>Spirochaetia</taxon>
        <taxon>Leptospirales</taxon>
        <taxon>Leptospiraceae</taxon>
        <taxon>Leptospira</taxon>
    </lineage>
</organism>
<evidence type="ECO:0000256" key="1">
    <source>
        <dbReference type="SAM" id="Coils"/>
    </source>
</evidence>
<dbReference type="EMBL" id="MTSU01000010">
    <property type="protein sequence ID" value="ONF92685.1"/>
    <property type="molecule type" value="Genomic_DNA"/>
</dbReference>
<protein>
    <submittedName>
        <fullName evidence="2">DUF3209 domain-containing protein</fullName>
    </submittedName>
</protein>
<dbReference type="Gene3D" id="6.10.140.1220">
    <property type="match status" value="1"/>
</dbReference>
<dbReference type="Pfam" id="PF11483">
    <property type="entry name" value="DUF3209"/>
    <property type="match status" value="1"/>
</dbReference>
<dbReference type="AlphaFoldDB" id="A0AB73MM54"/>
<dbReference type="InterPro" id="IPR021577">
    <property type="entry name" value="DUF3209"/>
</dbReference>
<proteinExistence type="predicted"/>